<gene>
    <name evidence="2" type="ORF">KFK09_010603</name>
</gene>
<evidence type="ECO:0000313" key="3">
    <source>
        <dbReference type="Proteomes" id="UP000829196"/>
    </source>
</evidence>
<name>A0A8T3BC78_DENNO</name>
<dbReference type="EMBL" id="JAGYWB010000009">
    <property type="protein sequence ID" value="KAI0510003.1"/>
    <property type="molecule type" value="Genomic_DNA"/>
</dbReference>
<protein>
    <submittedName>
        <fullName evidence="2">Uncharacterized protein</fullName>
    </submittedName>
</protein>
<organism evidence="2 3">
    <name type="scientific">Dendrobium nobile</name>
    <name type="common">Orchid</name>
    <dbReference type="NCBI Taxonomy" id="94219"/>
    <lineage>
        <taxon>Eukaryota</taxon>
        <taxon>Viridiplantae</taxon>
        <taxon>Streptophyta</taxon>
        <taxon>Embryophyta</taxon>
        <taxon>Tracheophyta</taxon>
        <taxon>Spermatophyta</taxon>
        <taxon>Magnoliopsida</taxon>
        <taxon>Liliopsida</taxon>
        <taxon>Asparagales</taxon>
        <taxon>Orchidaceae</taxon>
        <taxon>Epidendroideae</taxon>
        <taxon>Malaxideae</taxon>
        <taxon>Dendrobiinae</taxon>
        <taxon>Dendrobium</taxon>
    </lineage>
</organism>
<feature type="compositionally biased region" description="Low complexity" evidence="1">
    <location>
        <begin position="26"/>
        <end position="40"/>
    </location>
</feature>
<dbReference type="Proteomes" id="UP000829196">
    <property type="component" value="Unassembled WGS sequence"/>
</dbReference>
<comment type="caution">
    <text evidence="2">The sequence shown here is derived from an EMBL/GenBank/DDBJ whole genome shotgun (WGS) entry which is preliminary data.</text>
</comment>
<reference evidence="2" key="1">
    <citation type="journal article" date="2022" name="Front. Genet.">
        <title>Chromosome-Scale Assembly of the Dendrobium nobile Genome Provides Insights Into the Molecular Mechanism of the Biosynthesis of the Medicinal Active Ingredient of Dendrobium.</title>
        <authorList>
            <person name="Xu Q."/>
            <person name="Niu S.-C."/>
            <person name="Li K.-L."/>
            <person name="Zheng P.-J."/>
            <person name="Zhang X.-J."/>
            <person name="Jia Y."/>
            <person name="Liu Y."/>
            <person name="Niu Y.-X."/>
            <person name="Yu L.-H."/>
            <person name="Chen D.-F."/>
            <person name="Zhang G.-Q."/>
        </authorList>
    </citation>
    <scope>NUCLEOTIDE SEQUENCE</scope>
    <source>
        <tissue evidence="2">Leaf</tissue>
    </source>
</reference>
<accession>A0A8T3BC78</accession>
<feature type="compositionally biased region" description="Basic and acidic residues" evidence="1">
    <location>
        <begin position="13"/>
        <end position="24"/>
    </location>
</feature>
<feature type="region of interest" description="Disordered" evidence="1">
    <location>
        <begin position="1"/>
        <end position="48"/>
    </location>
</feature>
<keyword evidence="3" id="KW-1185">Reference proteome</keyword>
<dbReference type="OrthoDB" id="672903at2759"/>
<evidence type="ECO:0000313" key="2">
    <source>
        <dbReference type="EMBL" id="KAI0510003.1"/>
    </source>
</evidence>
<proteinExistence type="predicted"/>
<sequence>MEVPASAPQLGHEVPDSKPPKAGEDSTAAAATAATTVASANQDGRKRKLDHDGFRMSKYFKICSIVKEMRPFFVEVSRTPNFRDGKVSHEIQIRMKSLIELTKQLRTETSIAKCCETPAKEPLSVVVKEENIEKHPEGHKQALPPPLPGEDPAASVNAIENGIREKNEGLEELQNINEREFTEPFLVGASPIGWNFLVYPGKKPVFYGISKETTLAQRAKTE</sequence>
<evidence type="ECO:0000256" key="1">
    <source>
        <dbReference type="SAM" id="MobiDB-lite"/>
    </source>
</evidence>
<dbReference type="PANTHER" id="PTHR35459:SF2">
    <property type="entry name" value="T1N6.14 PROTEIN"/>
    <property type="match status" value="1"/>
</dbReference>
<dbReference type="PANTHER" id="PTHR35459">
    <property type="entry name" value="T1N6.14 PROTEIN"/>
    <property type="match status" value="1"/>
</dbReference>
<dbReference type="AlphaFoldDB" id="A0A8T3BC78"/>